<evidence type="ECO:0000256" key="13">
    <source>
        <dbReference type="SAM" id="Phobius"/>
    </source>
</evidence>
<evidence type="ECO:0000256" key="1">
    <source>
        <dbReference type="ARBA" id="ARBA00001974"/>
    </source>
</evidence>
<evidence type="ECO:0000256" key="5">
    <source>
        <dbReference type="ARBA" id="ARBA00011738"/>
    </source>
</evidence>
<feature type="transmembrane region" description="Helical" evidence="13">
    <location>
        <begin position="334"/>
        <end position="363"/>
    </location>
</feature>
<keyword evidence="6" id="KW-0134">Cell wall</keyword>
<dbReference type="STRING" id="1448315.A0A319CH27"/>
<comment type="similarity">
    <text evidence="4">Belongs to the GMC oxidoreductase family.</text>
</comment>
<dbReference type="GO" id="GO:0046562">
    <property type="term" value="F:beta-D-glucose oxidase activity"/>
    <property type="evidence" value="ECO:0007669"/>
    <property type="project" value="UniProtKB-EC"/>
</dbReference>
<dbReference type="SUPFAM" id="SSF51905">
    <property type="entry name" value="FAD/NAD(P)-binding domain"/>
    <property type="match status" value="1"/>
</dbReference>
<dbReference type="Pfam" id="PF05199">
    <property type="entry name" value="GMC_oxred_C"/>
    <property type="match status" value="1"/>
</dbReference>
<evidence type="ECO:0000256" key="10">
    <source>
        <dbReference type="ARBA" id="ARBA00023002"/>
    </source>
</evidence>
<evidence type="ECO:0000256" key="9">
    <source>
        <dbReference type="ARBA" id="ARBA00022827"/>
    </source>
</evidence>
<evidence type="ECO:0000256" key="11">
    <source>
        <dbReference type="ARBA" id="ARBA00049435"/>
    </source>
</evidence>
<comment type="subunit">
    <text evidence="5">Homodimer.</text>
</comment>
<dbReference type="OrthoDB" id="269227at2759"/>
<sequence>MAVCVGLQLFFQRSYAADGPYLGACGVCYADYIIIGEGTSGLVVANRLSEDASMSVLPDRGTRLHTATIDPEWARRSSADVAYGAVAAQSSNLTILTAATVHRIVFNSPAVGGQHRATGVWVELADHPNPQLVHANQEVVLAAGVFQTPKLLELSGTRDLNPGLQALAFMRLDDQEYLRLVDQFLSSDRPAALGRTQAVESVLANPNEASACLFLGKLPGPVVFVILIPCYLLSVGHMYIAPADPNVKPNIDPQFFLYLLNLELMACYWQVLQHLMIAFLLKKFFDCGAAFTKTSLESTKAVLREAVLTTHYVCGSAAMLLLDKGAVVDNMLTVYGIINLCMVYASIFPLVPYVNLIATVYVVAERAAYISRACSTLIHL</sequence>
<evidence type="ECO:0000256" key="6">
    <source>
        <dbReference type="ARBA" id="ARBA00022512"/>
    </source>
</evidence>
<keyword evidence="13" id="KW-0812">Transmembrane</keyword>
<accession>A0A319CH27</accession>
<dbReference type="InterPro" id="IPR036188">
    <property type="entry name" value="FAD/NAD-bd_sf"/>
</dbReference>
<comment type="catalytic activity">
    <reaction evidence="11">
        <text>beta-D-glucose + O2 = D-glucono-1,5-lactone + H2O2</text>
        <dbReference type="Rhea" id="RHEA:11428"/>
        <dbReference type="ChEBI" id="CHEBI:15379"/>
        <dbReference type="ChEBI" id="CHEBI:15903"/>
        <dbReference type="ChEBI" id="CHEBI:16217"/>
        <dbReference type="ChEBI" id="CHEBI:16240"/>
        <dbReference type="EC" id="1.1.3.4"/>
    </reaction>
    <physiologicalReaction direction="left-to-right" evidence="11">
        <dbReference type="Rhea" id="RHEA:11429"/>
    </physiologicalReaction>
</comment>
<keyword evidence="13" id="KW-0472">Membrane</keyword>
<organism evidence="16 17">
    <name type="scientific">Aspergillus uvarum CBS 121591</name>
    <dbReference type="NCBI Taxonomy" id="1448315"/>
    <lineage>
        <taxon>Eukaryota</taxon>
        <taxon>Fungi</taxon>
        <taxon>Dikarya</taxon>
        <taxon>Ascomycota</taxon>
        <taxon>Pezizomycotina</taxon>
        <taxon>Eurotiomycetes</taxon>
        <taxon>Eurotiomycetidae</taxon>
        <taxon>Eurotiales</taxon>
        <taxon>Aspergillaceae</taxon>
        <taxon>Aspergillus</taxon>
        <taxon>Aspergillus subgen. Circumdati</taxon>
    </lineage>
</organism>
<keyword evidence="13" id="KW-1133">Transmembrane helix</keyword>
<evidence type="ECO:0000256" key="8">
    <source>
        <dbReference type="ARBA" id="ARBA00022630"/>
    </source>
</evidence>
<evidence type="ECO:0000313" key="16">
    <source>
        <dbReference type="EMBL" id="PYH84524.1"/>
    </source>
</evidence>
<feature type="domain" description="Glucose-methanol-choline oxidoreductase N-terminal" evidence="14">
    <location>
        <begin position="75"/>
        <end position="157"/>
    </location>
</feature>
<feature type="domain" description="Glucose-methanol-choline oxidoreductase C-terminal" evidence="15">
    <location>
        <begin position="234"/>
        <end position="364"/>
    </location>
</feature>
<evidence type="ECO:0000256" key="3">
    <source>
        <dbReference type="ARBA" id="ARBA00004498"/>
    </source>
</evidence>
<evidence type="ECO:0000256" key="2">
    <source>
        <dbReference type="ARBA" id="ARBA00004191"/>
    </source>
</evidence>
<feature type="transmembrane region" description="Helical" evidence="13">
    <location>
        <begin position="255"/>
        <end position="281"/>
    </location>
</feature>
<keyword evidence="10" id="KW-0560">Oxidoreductase</keyword>
<dbReference type="InterPro" id="IPR007867">
    <property type="entry name" value="GMC_OxRtase_C"/>
</dbReference>
<proteinExistence type="inferred from homology"/>
<evidence type="ECO:0000256" key="4">
    <source>
        <dbReference type="ARBA" id="ARBA00010790"/>
    </source>
</evidence>
<dbReference type="PANTHER" id="PTHR11552:SF210">
    <property type="entry name" value="GLUCOSE-METHANOL-CHOLINE OXIDOREDUCTASE N-TERMINAL DOMAIN-CONTAINING PROTEIN-RELATED"/>
    <property type="match status" value="1"/>
</dbReference>
<dbReference type="GO" id="GO:0050660">
    <property type="term" value="F:flavin adenine dinucleotide binding"/>
    <property type="evidence" value="ECO:0007669"/>
    <property type="project" value="InterPro"/>
</dbReference>
<evidence type="ECO:0000259" key="15">
    <source>
        <dbReference type="Pfam" id="PF05199"/>
    </source>
</evidence>
<dbReference type="AlphaFoldDB" id="A0A319CH27"/>
<dbReference type="RefSeq" id="XP_025494724.1">
    <property type="nucleotide sequence ID" value="XM_025637309.1"/>
</dbReference>
<evidence type="ECO:0000313" key="17">
    <source>
        <dbReference type="Proteomes" id="UP000248340"/>
    </source>
</evidence>
<evidence type="ECO:0000259" key="14">
    <source>
        <dbReference type="Pfam" id="PF00732"/>
    </source>
</evidence>
<dbReference type="InterPro" id="IPR012132">
    <property type="entry name" value="GMC_OxRdtase"/>
</dbReference>
<protein>
    <recommendedName>
        <fullName evidence="12">glucose oxidase</fullName>
        <ecNumber evidence="12">1.1.3.4</ecNumber>
    </recommendedName>
</protein>
<name>A0A319CH27_9EURO</name>
<keyword evidence="7" id="KW-0964">Secreted</keyword>
<comment type="subcellular location">
    <subcellularLocation>
        <location evidence="2">Secreted</location>
        <location evidence="2">Cell wall</location>
    </subcellularLocation>
    <subcellularLocation>
        <location evidence="3">Secreted</location>
        <location evidence="3">Extracellular space</location>
        <location evidence="3">Extracellular matrix</location>
    </subcellularLocation>
</comment>
<dbReference type="PANTHER" id="PTHR11552">
    <property type="entry name" value="GLUCOSE-METHANOL-CHOLINE GMC OXIDOREDUCTASE"/>
    <property type="match status" value="1"/>
</dbReference>
<keyword evidence="9" id="KW-0274">FAD</keyword>
<dbReference type="InterPro" id="IPR027424">
    <property type="entry name" value="Glucose_Oxidase_domain_2"/>
</dbReference>
<dbReference type="EMBL" id="KZ821683">
    <property type="protein sequence ID" value="PYH84524.1"/>
    <property type="molecule type" value="Genomic_DNA"/>
</dbReference>
<keyword evidence="17" id="KW-1185">Reference proteome</keyword>
<dbReference type="Gene3D" id="4.10.450.10">
    <property type="entry name" value="Glucose Oxidase, domain 2"/>
    <property type="match status" value="1"/>
</dbReference>
<evidence type="ECO:0000256" key="7">
    <source>
        <dbReference type="ARBA" id="ARBA00022530"/>
    </source>
</evidence>
<dbReference type="Gene3D" id="3.30.560.10">
    <property type="entry name" value="Glucose Oxidase, domain 3"/>
    <property type="match status" value="1"/>
</dbReference>
<dbReference type="Proteomes" id="UP000248340">
    <property type="component" value="Unassembled WGS sequence"/>
</dbReference>
<keyword evidence="8" id="KW-0285">Flavoprotein</keyword>
<dbReference type="InterPro" id="IPR000172">
    <property type="entry name" value="GMC_OxRdtase_N"/>
</dbReference>
<dbReference type="Pfam" id="PF00732">
    <property type="entry name" value="GMC_oxred_N"/>
    <property type="match status" value="1"/>
</dbReference>
<keyword evidence="7" id="KW-0272">Extracellular matrix</keyword>
<gene>
    <name evidence="16" type="ORF">BO82DRAFT_372229</name>
</gene>
<reference evidence="16 17" key="1">
    <citation type="submission" date="2016-12" db="EMBL/GenBank/DDBJ databases">
        <title>The genomes of Aspergillus section Nigri reveals drivers in fungal speciation.</title>
        <authorList>
            <consortium name="DOE Joint Genome Institute"/>
            <person name="Vesth T.C."/>
            <person name="Nybo J."/>
            <person name="Theobald S."/>
            <person name="Brandl J."/>
            <person name="Frisvad J.C."/>
            <person name="Nielsen K.F."/>
            <person name="Lyhne E.K."/>
            <person name="Kogle M.E."/>
            <person name="Kuo A."/>
            <person name="Riley R."/>
            <person name="Clum A."/>
            <person name="Nolan M."/>
            <person name="Lipzen A."/>
            <person name="Salamov A."/>
            <person name="Henrissat B."/>
            <person name="Wiebenga A."/>
            <person name="De Vries R.P."/>
            <person name="Grigoriev I.V."/>
            <person name="Mortensen U.H."/>
            <person name="Andersen M.R."/>
            <person name="Baker S.E."/>
        </authorList>
    </citation>
    <scope>NUCLEOTIDE SEQUENCE [LARGE SCALE GENOMIC DNA]</scope>
    <source>
        <strain evidence="16 17">CBS 121591</strain>
    </source>
</reference>
<dbReference type="EC" id="1.1.3.4" evidence="12"/>
<dbReference type="Gene3D" id="3.50.50.60">
    <property type="entry name" value="FAD/NAD(P)-binding domain"/>
    <property type="match status" value="3"/>
</dbReference>
<dbReference type="GeneID" id="37140050"/>
<evidence type="ECO:0000256" key="12">
    <source>
        <dbReference type="ARBA" id="ARBA00049722"/>
    </source>
</evidence>
<comment type="cofactor">
    <cofactor evidence="1">
        <name>FAD</name>
        <dbReference type="ChEBI" id="CHEBI:57692"/>
    </cofactor>
</comment>
<dbReference type="VEuPathDB" id="FungiDB:BO82DRAFT_372229"/>